<gene>
    <name evidence="1" type="ORF">SAMN05216403_10888</name>
</gene>
<dbReference type="AlphaFoldDB" id="A0A1H5UP75"/>
<proteinExistence type="predicted"/>
<evidence type="ECO:0000313" key="1">
    <source>
        <dbReference type="EMBL" id="SEF76820.1"/>
    </source>
</evidence>
<dbReference type="EMBL" id="FNVK01000008">
    <property type="protein sequence ID" value="SEF76820.1"/>
    <property type="molecule type" value="Genomic_DNA"/>
</dbReference>
<protein>
    <submittedName>
        <fullName evidence="1">Uncharacterized protein</fullName>
    </submittedName>
</protein>
<sequence>MVRWWTELGFTVKKDDQYVEDERRPIAGET</sequence>
<dbReference type="Proteomes" id="UP000236751">
    <property type="component" value="Unassembled WGS sequence"/>
</dbReference>
<accession>A0A1H5UP75</accession>
<evidence type="ECO:0000313" key="2">
    <source>
        <dbReference type="Proteomes" id="UP000236751"/>
    </source>
</evidence>
<reference evidence="1 2" key="1">
    <citation type="submission" date="2016-10" db="EMBL/GenBank/DDBJ databases">
        <authorList>
            <person name="de Groot N.N."/>
        </authorList>
    </citation>
    <scope>NUCLEOTIDE SEQUENCE [LARGE SCALE GENOMIC DNA]</scope>
    <source>
        <strain evidence="1 2">Nl13</strain>
    </source>
</reference>
<name>A0A1H5UP75_NITMU</name>
<organism evidence="1 2">
    <name type="scientific">Nitrosospira multiformis (strain ATCC 25196 / NCIMB 11849 / C 71)</name>
    <dbReference type="NCBI Taxonomy" id="323848"/>
    <lineage>
        <taxon>Bacteria</taxon>
        <taxon>Pseudomonadati</taxon>
        <taxon>Pseudomonadota</taxon>
        <taxon>Betaproteobacteria</taxon>
        <taxon>Nitrosomonadales</taxon>
        <taxon>Nitrosomonadaceae</taxon>
        <taxon>Nitrosospira</taxon>
    </lineage>
</organism>